<organism evidence="8 9">
    <name type="scientific">Mortierella polycephala</name>
    <dbReference type="NCBI Taxonomy" id="41804"/>
    <lineage>
        <taxon>Eukaryota</taxon>
        <taxon>Fungi</taxon>
        <taxon>Fungi incertae sedis</taxon>
        <taxon>Mucoromycota</taxon>
        <taxon>Mortierellomycotina</taxon>
        <taxon>Mortierellomycetes</taxon>
        <taxon>Mortierellales</taxon>
        <taxon>Mortierellaceae</taxon>
        <taxon>Mortierella</taxon>
    </lineage>
</organism>
<gene>
    <name evidence="8" type="ORF">BG011_009155</name>
</gene>
<dbReference type="GO" id="GO:0003729">
    <property type="term" value="F:mRNA binding"/>
    <property type="evidence" value="ECO:0007669"/>
    <property type="project" value="InterPro"/>
</dbReference>
<reference evidence="8" key="1">
    <citation type="journal article" date="2020" name="Fungal Divers.">
        <title>Resolving the Mortierellaceae phylogeny through synthesis of multi-gene phylogenetics and phylogenomics.</title>
        <authorList>
            <person name="Vandepol N."/>
            <person name="Liber J."/>
            <person name="Desiro A."/>
            <person name="Na H."/>
            <person name="Kennedy M."/>
            <person name="Barry K."/>
            <person name="Grigoriev I.V."/>
            <person name="Miller A.N."/>
            <person name="O'Donnell K."/>
            <person name="Stajich J.E."/>
            <person name="Bonito G."/>
        </authorList>
    </citation>
    <scope>NUCLEOTIDE SEQUENCE</scope>
    <source>
        <strain evidence="8">KOD948</strain>
    </source>
</reference>
<feature type="compositionally biased region" description="Basic and acidic residues" evidence="6">
    <location>
        <begin position="105"/>
        <end position="122"/>
    </location>
</feature>
<dbReference type="PANTHER" id="PTHR12547">
    <property type="entry name" value="CCCH ZINC FINGER/TIS11-RELATED"/>
    <property type="match status" value="1"/>
</dbReference>
<dbReference type="SMART" id="SM00356">
    <property type="entry name" value="ZnF_C3H1"/>
    <property type="match status" value="2"/>
</dbReference>
<feature type="region of interest" description="Disordered" evidence="6">
    <location>
        <begin position="1"/>
        <end position="48"/>
    </location>
</feature>
<dbReference type="InterPro" id="IPR000571">
    <property type="entry name" value="Znf_CCCH"/>
</dbReference>
<proteinExistence type="predicted"/>
<keyword evidence="4 5" id="KW-0862">Zinc</keyword>
<feature type="compositionally biased region" description="Polar residues" evidence="6">
    <location>
        <begin position="1"/>
        <end position="29"/>
    </location>
</feature>
<keyword evidence="9" id="KW-1185">Reference proteome</keyword>
<dbReference type="InterPro" id="IPR045877">
    <property type="entry name" value="ZFP36-like"/>
</dbReference>
<feature type="zinc finger region" description="C3H1-type" evidence="5">
    <location>
        <begin position="181"/>
        <end position="209"/>
    </location>
</feature>
<evidence type="ECO:0000313" key="8">
    <source>
        <dbReference type="EMBL" id="KAG0267083.1"/>
    </source>
</evidence>
<dbReference type="OrthoDB" id="410307at2759"/>
<keyword evidence="1 5" id="KW-0479">Metal-binding</keyword>
<evidence type="ECO:0000256" key="4">
    <source>
        <dbReference type="ARBA" id="ARBA00022833"/>
    </source>
</evidence>
<evidence type="ECO:0000259" key="7">
    <source>
        <dbReference type="PROSITE" id="PS50103"/>
    </source>
</evidence>
<feature type="domain" description="C3H1-type" evidence="7">
    <location>
        <begin position="181"/>
        <end position="209"/>
    </location>
</feature>
<evidence type="ECO:0000256" key="3">
    <source>
        <dbReference type="ARBA" id="ARBA00022771"/>
    </source>
</evidence>
<protein>
    <recommendedName>
        <fullName evidence="7">C3H1-type domain-containing protein</fullName>
    </recommendedName>
</protein>
<sequence>MTQPIVRRQPQSAINPRAPSISNQESVSDLHTFGVEGLQETNTAPGGTVLFSVNPPSTLDSDYCSNDQESILRNWHTDVLVNDKATTEKAAIKQQKSTQPAPTFADDRQANIDNTSKKEMSGKKTPGSSRRASTGEPNRKSELYKTELCISVHSGDPCKYGDNCQFAHSVKELNQVHRHPRYKTQLCKSFQNQGFCKYNDRCTFIHHPEEARMPPAASTIRESSSAQSPWSSSNSSPVSCSRAATPVLHPEMRNEYLRAASDPCITYQGSHTSLERANVSGGHSPVAVCPCSASDADQSGDGIILPSPLSSPQLEMRRTLSGPFESAYTSSGGIPQYHHSSPSLSSAIQRPIPGAVPFLRLGFGQGLTPVPTDKLRGMFPLNNVSPWQATHEADDDVQWASKLAHYISTPQNDFSI</sequence>
<evidence type="ECO:0000256" key="5">
    <source>
        <dbReference type="PROSITE-ProRule" id="PRU00723"/>
    </source>
</evidence>
<evidence type="ECO:0000256" key="6">
    <source>
        <dbReference type="SAM" id="MobiDB-lite"/>
    </source>
</evidence>
<dbReference type="AlphaFoldDB" id="A0A9P6UAY7"/>
<feature type="zinc finger region" description="C3H1-type" evidence="5">
    <location>
        <begin position="143"/>
        <end position="171"/>
    </location>
</feature>
<feature type="compositionally biased region" description="Polar residues" evidence="6">
    <location>
        <begin position="126"/>
        <end position="136"/>
    </location>
</feature>
<dbReference type="Pfam" id="PF00642">
    <property type="entry name" value="zf-CCCH"/>
    <property type="match status" value="2"/>
</dbReference>
<evidence type="ECO:0000313" key="9">
    <source>
        <dbReference type="Proteomes" id="UP000726737"/>
    </source>
</evidence>
<dbReference type="SUPFAM" id="SSF90229">
    <property type="entry name" value="CCCH zinc finger"/>
    <property type="match status" value="2"/>
</dbReference>
<dbReference type="Gene3D" id="4.10.1000.10">
    <property type="entry name" value="Zinc finger, CCCH-type"/>
    <property type="match status" value="2"/>
</dbReference>
<feature type="domain" description="C3H1-type" evidence="7">
    <location>
        <begin position="143"/>
        <end position="171"/>
    </location>
</feature>
<dbReference type="PANTHER" id="PTHR12547:SF18">
    <property type="entry name" value="PROTEIN TIS11"/>
    <property type="match status" value="1"/>
</dbReference>
<name>A0A9P6UAY7_9FUNG</name>
<feature type="compositionally biased region" description="Low complexity" evidence="6">
    <location>
        <begin position="223"/>
        <end position="241"/>
    </location>
</feature>
<dbReference type="PROSITE" id="PS50103">
    <property type="entry name" value="ZF_C3H1"/>
    <property type="match status" value="2"/>
</dbReference>
<feature type="region of interest" description="Disordered" evidence="6">
    <location>
        <begin position="90"/>
        <end position="139"/>
    </location>
</feature>
<comment type="caution">
    <text evidence="8">The sequence shown here is derived from an EMBL/GenBank/DDBJ whole genome shotgun (WGS) entry which is preliminary data.</text>
</comment>
<evidence type="ECO:0000256" key="1">
    <source>
        <dbReference type="ARBA" id="ARBA00022723"/>
    </source>
</evidence>
<evidence type="ECO:0000256" key="2">
    <source>
        <dbReference type="ARBA" id="ARBA00022737"/>
    </source>
</evidence>
<keyword evidence="2" id="KW-0677">Repeat</keyword>
<dbReference type="FunFam" id="4.10.1000.10:FF:000001">
    <property type="entry name" value="zinc finger CCCH domain-containing protein 15-like"/>
    <property type="match status" value="1"/>
</dbReference>
<dbReference type="GO" id="GO:0008270">
    <property type="term" value="F:zinc ion binding"/>
    <property type="evidence" value="ECO:0007669"/>
    <property type="project" value="UniProtKB-KW"/>
</dbReference>
<dbReference type="EMBL" id="JAAAJA010000008">
    <property type="protein sequence ID" value="KAG0267083.1"/>
    <property type="molecule type" value="Genomic_DNA"/>
</dbReference>
<dbReference type="InterPro" id="IPR036855">
    <property type="entry name" value="Znf_CCCH_sf"/>
</dbReference>
<keyword evidence="3 5" id="KW-0863">Zinc-finger</keyword>
<accession>A0A9P6UAY7</accession>
<feature type="region of interest" description="Disordered" evidence="6">
    <location>
        <begin position="214"/>
        <end position="242"/>
    </location>
</feature>
<dbReference type="Proteomes" id="UP000726737">
    <property type="component" value="Unassembled WGS sequence"/>
</dbReference>